<dbReference type="EMBL" id="JAPDHW010000025">
    <property type="protein sequence ID" value="MCW3170694.1"/>
    <property type="molecule type" value="Genomic_DNA"/>
</dbReference>
<evidence type="ECO:0000313" key="2">
    <source>
        <dbReference type="Proteomes" id="UP001163731"/>
    </source>
</evidence>
<comment type="caution">
    <text evidence="1">The sequence shown here is derived from an EMBL/GenBank/DDBJ whole genome shotgun (WGS) entry which is preliminary data.</text>
</comment>
<proteinExistence type="predicted"/>
<sequence>MKTLILIFTAFSAFAFGQQKKNLELITKDSLAVKNVNSILDYSKKTYVRSGTDLSLKSEVHYNTNQLLINNNNFDNINGGRYGDNSHPWSLLKPRLNIINTQVRTLMSIPVYKSK</sequence>
<evidence type="ECO:0000313" key="1">
    <source>
        <dbReference type="EMBL" id="MCW3170694.1"/>
    </source>
</evidence>
<organism evidence="1 2">
    <name type="scientific">Chryseobacterium kimseyorum</name>
    <dbReference type="NCBI Taxonomy" id="2984028"/>
    <lineage>
        <taxon>Bacteria</taxon>
        <taxon>Pseudomonadati</taxon>
        <taxon>Bacteroidota</taxon>
        <taxon>Flavobacteriia</taxon>
        <taxon>Flavobacteriales</taxon>
        <taxon>Weeksellaceae</taxon>
        <taxon>Chryseobacterium group</taxon>
        <taxon>Chryseobacterium</taxon>
    </lineage>
</organism>
<accession>A0ABT3I3Z9</accession>
<reference evidence="1" key="1">
    <citation type="submission" date="2022-10" db="EMBL/GenBank/DDBJ databases">
        <title>Chryseobacterium babae sp. nov. isolated from the gut of the beetle Oryctes rhinoceros, and Chryseobacterium kimseyorum sp. nov., isolated from a stick insect rearing cage.</title>
        <authorList>
            <person name="Shelomi M."/>
            <person name="Han C.-J."/>
            <person name="Chen W.-M."/>
            <person name="Chen H.-K."/>
            <person name="Liaw S.-J."/>
            <person name="Muhle E."/>
            <person name="Clermont D."/>
        </authorList>
    </citation>
    <scope>NUCLEOTIDE SEQUENCE</scope>
    <source>
        <strain evidence="1">09-1422</strain>
    </source>
</reference>
<evidence type="ECO:0008006" key="3">
    <source>
        <dbReference type="Google" id="ProtNLM"/>
    </source>
</evidence>
<protein>
    <recommendedName>
        <fullName evidence="3">Outer membrane protein beta-barrel domain-containing protein</fullName>
    </recommendedName>
</protein>
<gene>
    <name evidence="1" type="ORF">OMO38_19360</name>
</gene>
<dbReference type="RefSeq" id="WP_264751827.1">
    <property type="nucleotide sequence ID" value="NZ_JAPDHW010000025.1"/>
</dbReference>
<keyword evidence="2" id="KW-1185">Reference proteome</keyword>
<dbReference type="Proteomes" id="UP001163731">
    <property type="component" value="Unassembled WGS sequence"/>
</dbReference>
<name>A0ABT3I3Z9_9FLAO</name>